<comment type="caution">
    <text evidence="1">The sequence shown here is derived from an EMBL/GenBank/DDBJ whole genome shotgun (WGS) entry which is preliminary data.</text>
</comment>
<proteinExistence type="predicted"/>
<reference evidence="1 2" key="1">
    <citation type="submission" date="2024-01" db="EMBL/GenBank/DDBJ databases">
        <title>A telomere-to-telomere, gap-free genome of sweet tea (Lithocarpus litseifolius).</title>
        <authorList>
            <person name="Zhou J."/>
        </authorList>
    </citation>
    <scope>NUCLEOTIDE SEQUENCE [LARGE SCALE GENOMIC DNA]</scope>
    <source>
        <strain evidence="1">Zhou-2022a</strain>
        <tissue evidence="1">Leaf</tissue>
    </source>
</reference>
<evidence type="ECO:0000313" key="1">
    <source>
        <dbReference type="EMBL" id="KAK9996934.1"/>
    </source>
</evidence>
<dbReference type="AlphaFoldDB" id="A0AAW2CJQ6"/>
<protein>
    <submittedName>
        <fullName evidence="1">Uncharacterized protein</fullName>
    </submittedName>
</protein>
<keyword evidence="2" id="KW-1185">Reference proteome</keyword>
<evidence type="ECO:0000313" key="2">
    <source>
        <dbReference type="Proteomes" id="UP001459277"/>
    </source>
</evidence>
<feature type="non-terminal residue" evidence="1">
    <location>
        <position position="123"/>
    </location>
</feature>
<feature type="non-terminal residue" evidence="1">
    <location>
        <position position="1"/>
    </location>
</feature>
<sequence length="123" mass="13883">RGKKEINHDKNGKIDKIVVETAMMKKKMEKTQQTFCKTQGMDDFLYTMGGLGSTTLVPLPPKFKIFYAAKFDGSARMKGLDEKQALCAYVSHKNASRWYYNLDGGVALNIPQQKGIRLSFVVQ</sequence>
<gene>
    <name evidence="1" type="ORF">SO802_021620</name>
</gene>
<name>A0AAW2CJQ6_9ROSI</name>
<accession>A0AAW2CJQ6</accession>
<dbReference type="EMBL" id="JAZDWU010000007">
    <property type="protein sequence ID" value="KAK9996934.1"/>
    <property type="molecule type" value="Genomic_DNA"/>
</dbReference>
<dbReference type="Proteomes" id="UP001459277">
    <property type="component" value="Unassembled WGS sequence"/>
</dbReference>
<organism evidence="1 2">
    <name type="scientific">Lithocarpus litseifolius</name>
    <dbReference type="NCBI Taxonomy" id="425828"/>
    <lineage>
        <taxon>Eukaryota</taxon>
        <taxon>Viridiplantae</taxon>
        <taxon>Streptophyta</taxon>
        <taxon>Embryophyta</taxon>
        <taxon>Tracheophyta</taxon>
        <taxon>Spermatophyta</taxon>
        <taxon>Magnoliopsida</taxon>
        <taxon>eudicotyledons</taxon>
        <taxon>Gunneridae</taxon>
        <taxon>Pentapetalae</taxon>
        <taxon>rosids</taxon>
        <taxon>fabids</taxon>
        <taxon>Fagales</taxon>
        <taxon>Fagaceae</taxon>
        <taxon>Lithocarpus</taxon>
    </lineage>
</organism>